<comment type="subcellular location">
    <subcellularLocation>
        <location evidence="10">Endomembrane system</location>
        <topology evidence="10">Single-pass type I membrane protein</topology>
    </subcellularLocation>
    <subcellularLocation>
        <location evidence="1">Endoplasmic reticulum</location>
    </subcellularLocation>
</comment>
<protein>
    <recommendedName>
        <fullName evidence="13">Glucuronosyltransferase</fullName>
    </recommendedName>
</protein>
<dbReference type="GO" id="GO:0008194">
    <property type="term" value="F:UDP-glycosyltransferase activity"/>
    <property type="evidence" value="ECO:0007669"/>
    <property type="project" value="InterPro"/>
</dbReference>
<dbReference type="GO" id="GO:0005783">
    <property type="term" value="C:endoplasmic reticulum"/>
    <property type="evidence" value="ECO:0007669"/>
    <property type="project" value="UniProtKB-SubCell"/>
</dbReference>
<dbReference type="InterPro" id="IPR002213">
    <property type="entry name" value="UDP_glucos_trans"/>
</dbReference>
<evidence type="ECO:0000256" key="10">
    <source>
        <dbReference type="ARBA" id="ARBA00046288"/>
    </source>
</evidence>
<dbReference type="InterPro" id="IPR050271">
    <property type="entry name" value="UDP-glycosyltransferase"/>
</dbReference>
<keyword evidence="9" id="KW-0325">Glycoprotein</keyword>
<reference evidence="11" key="1">
    <citation type="submission" date="2021-12" db="EMBL/GenBank/DDBJ databases">
        <authorList>
            <person name="King R."/>
        </authorList>
    </citation>
    <scope>NUCLEOTIDE SEQUENCE</scope>
</reference>
<dbReference type="FunFam" id="3.40.50.2000:FF:000050">
    <property type="entry name" value="UDP-glucuronosyltransferase"/>
    <property type="match status" value="1"/>
</dbReference>
<dbReference type="Gene3D" id="3.40.50.2000">
    <property type="entry name" value="Glycogen Phosphorylase B"/>
    <property type="match status" value="1"/>
</dbReference>
<dbReference type="PANTHER" id="PTHR48043:SF159">
    <property type="entry name" value="EG:EG0003.4 PROTEIN-RELATED"/>
    <property type="match status" value="1"/>
</dbReference>
<dbReference type="CDD" id="cd03784">
    <property type="entry name" value="GT1_Gtf-like"/>
    <property type="match status" value="1"/>
</dbReference>
<gene>
    <name evidence="11" type="ORF">BEMITA_LOCUS8111</name>
</gene>
<evidence type="ECO:0000313" key="11">
    <source>
        <dbReference type="EMBL" id="CAH0389264.1"/>
    </source>
</evidence>
<keyword evidence="7" id="KW-1133">Transmembrane helix</keyword>
<dbReference type="Proteomes" id="UP001152759">
    <property type="component" value="Chromosome 4"/>
</dbReference>
<dbReference type="AlphaFoldDB" id="A0A9P0AEX2"/>
<evidence type="ECO:0000256" key="7">
    <source>
        <dbReference type="ARBA" id="ARBA00022989"/>
    </source>
</evidence>
<keyword evidence="4" id="KW-0808">Transferase</keyword>
<keyword evidence="6" id="KW-0256">Endoplasmic reticulum</keyword>
<evidence type="ECO:0000313" key="12">
    <source>
        <dbReference type="Proteomes" id="UP001152759"/>
    </source>
</evidence>
<evidence type="ECO:0000256" key="2">
    <source>
        <dbReference type="ARBA" id="ARBA00009995"/>
    </source>
</evidence>
<sequence length="147" mass="16622">MGSLAITANLPSGILSAITEVFSKLPQRILWKWEDDSLKIPHSNIKISKWFPQQDILAHPNCRLFITHGGIHSLLEAVHFNVSILGVPVFADQFMNMPLAEECGFGKMIRLEQITVESLFLAIQESRCRIKHKLQVESTGGWKNSER</sequence>
<organism evidence="11 12">
    <name type="scientific">Bemisia tabaci</name>
    <name type="common">Sweetpotato whitefly</name>
    <name type="synonym">Aleurodes tabaci</name>
    <dbReference type="NCBI Taxonomy" id="7038"/>
    <lineage>
        <taxon>Eukaryota</taxon>
        <taxon>Metazoa</taxon>
        <taxon>Ecdysozoa</taxon>
        <taxon>Arthropoda</taxon>
        <taxon>Hexapoda</taxon>
        <taxon>Insecta</taxon>
        <taxon>Pterygota</taxon>
        <taxon>Neoptera</taxon>
        <taxon>Paraneoptera</taxon>
        <taxon>Hemiptera</taxon>
        <taxon>Sternorrhyncha</taxon>
        <taxon>Aleyrodoidea</taxon>
        <taxon>Aleyrodidae</taxon>
        <taxon>Aleyrodinae</taxon>
        <taxon>Bemisia</taxon>
    </lineage>
</organism>
<evidence type="ECO:0000256" key="9">
    <source>
        <dbReference type="ARBA" id="ARBA00023180"/>
    </source>
</evidence>
<evidence type="ECO:0000256" key="3">
    <source>
        <dbReference type="ARBA" id="ARBA00022676"/>
    </source>
</evidence>
<keyword evidence="3" id="KW-0328">Glycosyltransferase</keyword>
<evidence type="ECO:0000256" key="4">
    <source>
        <dbReference type="ARBA" id="ARBA00022679"/>
    </source>
</evidence>
<dbReference type="PANTHER" id="PTHR48043">
    <property type="entry name" value="EG:EG0003.4 PROTEIN-RELATED"/>
    <property type="match status" value="1"/>
</dbReference>
<dbReference type="Pfam" id="PF00201">
    <property type="entry name" value="UDPGT"/>
    <property type="match status" value="1"/>
</dbReference>
<dbReference type="SUPFAM" id="SSF53756">
    <property type="entry name" value="UDP-Glycosyltransferase/glycogen phosphorylase"/>
    <property type="match status" value="1"/>
</dbReference>
<comment type="similarity">
    <text evidence="2">Belongs to the UDP-glycosyltransferase family.</text>
</comment>
<accession>A0A9P0AEX2</accession>
<evidence type="ECO:0008006" key="13">
    <source>
        <dbReference type="Google" id="ProtNLM"/>
    </source>
</evidence>
<evidence type="ECO:0000256" key="6">
    <source>
        <dbReference type="ARBA" id="ARBA00022824"/>
    </source>
</evidence>
<name>A0A9P0AEX2_BEMTA</name>
<evidence type="ECO:0000256" key="8">
    <source>
        <dbReference type="ARBA" id="ARBA00023136"/>
    </source>
</evidence>
<evidence type="ECO:0000256" key="1">
    <source>
        <dbReference type="ARBA" id="ARBA00004240"/>
    </source>
</evidence>
<evidence type="ECO:0000256" key="5">
    <source>
        <dbReference type="ARBA" id="ARBA00022692"/>
    </source>
</evidence>
<keyword evidence="5" id="KW-0812">Transmembrane</keyword>
<dbReference type="EMBL" id="OU963865">
    <property type="protein sequence ID" value="CAH0389264.1"/>
    <property type="molecule type" value="Genomic_DNA"/>
</dbReference>
<keyword evidence="8" id="KW-0472">Membrane</keyword>
<keyword evidence="12" id="KW-1185">Reference proteome</keyword>
<proteinExistence type="inferred from homology"/>